<dbReference type="Pfam" id="PF08808">
    <property type="entry name" value="RES"/>
    <property type="match status" value="1"/>
</dbReference>
<proteinExistence type="predicted"/>
<accession>A0ABS0L4H2</accession>
<dbReference type="RefSeq" id="WP_196956056.1">
    <property type="nucleotide sequence ID" value="NZ_JADWYK010000010.1"/>
</dbReference>
<evidence type="ECO:0000259" key="1">
    <source>
        <dbReference type="SMART" id="SM00953"/>
    </source>
</evidence>
<evidence type="ECO:0000313" key="3">
    <source>
        <dbReference type="Proteomes" id="UP000601099"/>
    </source>
</evidence>
<dbReference type="EMBL" id="JADWYK010000010">
    <property type="protein sequence ID" value="MBG8555035.1"/>
    <property type="molecule type" value="Genomic_DNA"/>
</dbReference>
<gene>
    <name evidence="2" type="ORF">I5L79_15890</name>
</gene>
<protein>
    <submittedName>
        <fullName evidence="2">RES domain-containing protein</fullName>
    </submittedName>
</protein>
<comment type="caution">
    <text evidence="2">The sequence shown here is derived from an EMBL/GenBank/DDBJ whole genome shotgun (WGS) entry which is preliminary data.</text>
</comment>
<evidence type="ECO:0000313" key="2">
    <source>
        <dbReference type="EMBL" id="MBG8555035.1"/>
    </source>
</evidence>
<sequence length="424" mass="48468">MDIYNICSKHFGDRYLQSFINSTGTRTQCDVCDKVRNCVSVNEIAQRIEGDLRREFDDPWGAGFSYDSEEGELVGGSQYETNELIEREAAIEPYEVVEAICQKIDNSEWASLDWQLPQSDYMRYGWQEFRMMVKHRMRFVFFSEKNHHLISENESDRLHPQSVLQEVGKLIKAQGITTSFEPGELHLFRARQHKQNEKVHTAAALGAPPIEYAQANRMSPEGISMFYGSFDRDTCIAEVTDYERRTSSVSSGKFTNRVTLRLIDFSKPLKGPSIFNPSYNRKAKYLREGVIFLQNFIHDLQQPLSNKDAYIEYVPTQVVCEYLRYMYAGGQVDGLIYGSVKNPGGRCVVLFVDNKQGIDEASLAAMIPVGHSLSHGSDSPKLVLLGKSVVRNSIRRLRIQRKKQLEQQQAEFERIVGEQLSSLI</sequence>
<dbReference type="InterPro" id="IPR041206">
    <property type="entry name" value="HEPN/RES_NTD1"/>
</dbReference>
<name>A0ABS0L4H2_9BACT</name>
<organism evidence="2 3">
    <name type="scientific">Hymenobacter guriensis</name>
    <dbReference type="NCBI Taxonomy" id="2793065"/>
    <lineage>
        <taxon>Bacteria</taxon>
        <taxon>Pseudomonadati</taxon>
        <taxon>Bacteroidota</taxon>
        <taxon>Cytophagia</taxon>
        <taxon>Cytophagales</taxon>
        <taxon>Hymenobacteraceae</taxon>
        <taxon>Hymenobacter</taxon>
    </lineage>
</organism>
<dbReference type="SMART" id="SM00953">
    <property type="entry name" value="RES"/>
    <property type="match status" value="1"/>
</dbReference>
<feature type="domain" description="RES" evidence="1">
    <location>
        <begin position="204"/>
        <end position="364"/>
    </location>
</feature>
<dbReference type="InterPro" id="IPR014914">
    <property type="entry name" value="RES_dom"/>
</dbReference>
<reference evidence="2 3" key="1">
    <citation type="submission" date="2020-11" db="EMBL/GenBank/DDBJ databases">
        <title>Hymenobacter sp.</title>
        <authorList>
            <person name="Kim M.K."/>
        </authorList>
    </citation>
    <scope>NUCLEOTIDE SEQUENCE [LARGE SCALE GENOMIC DNA]</scope>
    <source>
        <strain evidence="2 3">BT594</strain>
    </source>
</reference>
<dbReference type="Pfam" id="PF18870">
    <property type="entry name" value="HEPN_RES_NTD1"/>
    <property type="match status" value="1"/>
</dbReference>
<keyword evidence="3" id="KW-1185">Reference proteome</keyword>
<dbReference type="Proteomes" id="UP000601099">
    <property type="component" value="Unassembled WGS sequence"/>
</dbReference>